<gene>
    <name evidence="2" type="ORF">SODALDRAFT_320204</name>
</gene>
<evidence type="ECO:0000313" key="3">
    <source>
        <dbReference type="Proteomes" id="UP000272025"/>
    </source>
</evidence>
<name>A0A3N2QAT2_SODAK</name>
<dbReference type="RefSeq" id="XP_028471642.1">
    <property type="nucleotide sequence ID" value="XM_028609511.1"/>
</dbReference>
<dbReference type="GeneID" id="39577989"/>
<sequence>MGQCTLFSADTSKSDKAQSFSDSFALPSHNITKGNKTSGGKATKQIKRLEALYDETCSFYLQSNLSRSIATALDRKRRPRISKLVLLGLGSLGTSRDQGRRIKQLVLFVALALFITSTSEPKEASVSLYVQDPMFDRTDEAFLQNMGFKVLHTPSPYQLGEAGDVIDDETLVYTPHLPLMAYKALLASSTQGAGGGDGVKGGLEDAMPVLMSDDFDGLRRKWDKQTEEFRDVEMLTKRLRGYGYRRRAIGAGGFWVEEDASFPMALYTKVVKVV</sequence>
<dbReference type="PANTHER" id="PTHR42080:SF1">
    <property type="entry name" value="SRR1-LIKE DOMAIN-CONTAINING PROTEIN"/>
    <property type="match status" value="1"/>
</dbReference>
<evidence type="ECO:0000259" key="1">
    <source>
        <dbReference type="Pfam" id="PF07985"/>
    </source>
</evidence>
<reference evidence="2 3" key="1">
    <citation type="journal article" date="2018" name="Mol. Ecol.">
        <title>The obligate alkalophilic soda-lake fungus Sodiomyces alkalinus has shifted to a protein diet.</title>
        <authorList>
            <person name="Grum-Grzhimaylo A.A."/>
            <person name="Falkoski D.L."/>
            <person name="van den Heuvel J."/>
            <person name="Valero-Jimenez C.A."/>
            <person name="Min B."/>
            <person name="Choi I.G."/>
            <person name="Lipzen A."/>
            <person name="Daum C.G."/>
            <person name="Aanen D.K."/>
            <person name="Tsang A."/>
            <person name="Henrissat B."/>
            <person name="Bilanenko E.N."/>
            <person name="de Vries R.P."/>
            <person name="van Kan J.A.L."/>
            <person name="Grigoriev I.V."/>
            <person name="Debets A.J.M."/>
        </authorList>
    </citation>
    <scope>NUCLEOTIDE SEQUENCE [LARGE SCALE GENOMIC DNA]</scope>
    <source>
        <strain evidence="2 3">F11</strain>
    </source>
</reference>
<keyword evidence="3" id="KW-1185">Reference proteome</keyword>
<feature type="domain" description="SRR1-like" evidence="1">
    <location>
        <begin position="73"/>
        <end position="228"/>
    </location>
</feature>
<organism evidence="2 3">
    <name type="scientific">Sodiomyces alkalinus (strain CBS 110278 / VKM F-3762 / F11)</name>
    <name type="common">Alkaliphilic filamentous fungus</name>
    <dbReference type="NCBI Taxonomy" id="1314773"/>
    <lineage>
        <taxon>Eukaryota</taxon>
        <taxon>Fungi</taxon>
        <taxon>Dikarya</taxon>
        <taxon>Ascomycota</taxon>
        <taxon>Pezizomycotina</taxon>
        <taxon>Sordariomycetes</taxon>
        <taxon>Hypocreomycetidae</taxon>
        <taxon>Glomerellales</taxon>
        <taxon>Plectosphaerellaceae</taxon>
        <taxon>Sodiomyces</taxon>
    </lineage>
</organism>
<dbReference type="EMBL" id="ML119051">
    <property type="protein sequence ID" value="ROT43836.1"/>
    <property type="molecule type" value="Genomic_DNA"/>
</dbReference>
<dbReference type="PANTHER" id="PTHR42080">
    <property type="entry name" value="SRR1 DOMAIN-CONTAINING PROTEIN"/>
    <property type="match status" value="1"/>
</dbReference>
<protein>
    <recommendedName>
        <fullName evidence="1">SRR1-like domain-containing protein</fullName>
    </recommendedName>
</protein>
<proteinExistence type="predicted"/>
<dbReference type="InterPro" id="IPR012942">
    <property type="entry name" value="SRR1-like"/>
</dbReference>
<accession>A0A3N2QAT2</accession>
<dbReference type="OrthoDB" id="5318346at2759"/>
<dbReference type="Pfam" id="PF07985">
    <property type="entry name" value="SRR1"/>
    <property type="match status" value="1"/>
</dbReference>
<dbReference type="AlphaFoldDB" id="A0A3N2QAT2"/>
<dbReference type="Proteomes" id="UP000272025">
    <property type="component" value="Unassembled WGS sequence"/>
</dbReference>
<evidence type="ECO:0000313" key="2">
    <source>
        <dbReference type="EMBL" id="ROT43836.1"/>
    </source>
</evidence>